<feature type="compositionally biased region" description="Basic and acidic residues" evidence="5">
    <location>
        <begin position="1"/>
        <end position="14"/>
    </location>
</feature>
<dbReference type="InterPro" id="IPR005824">
    <property type="entry name" value="KOW"/>
</dbReference>
<dbReference type="SMART" id="SM00739">
    <property type="entry name" value="KOW"/>
    <property type="match status" value="2"/>
</dbReference>
<dbReference type="Gene3D" id="2.30.30.140">
    <property type="match status" value="1"/>
</dbReference>
<protein>
    <recommendedName>
        <fullName evidence="6">G-patch domain-containing protein</fullName>
    </recommendedName>
</protein>
<dbReference type="Pfam" id="PF25088">
    <property type="entry name" value="GPKOW_C"/>
    <property type="match status" value="1"/>
</dbReference>
<name>A0A9D4Z6I4_ADICA</name>
<feature type="compositionally biased region" description="Basic and acidic residues" evidence="5">
    <location>
        <begin position="304"/>
        <end position="331"/>
    </location>
</feature>
<keyword evidence="4" id="KW-0539">Nucleus</keyword>
<dbReference type="InterPro" id="IPR045166">
    <property type="entry name" value="Spp2-like"/>
</dbReference>
<feature type="compositionally biased region" description="Basic and acidic residues" evidence="5">
    <location>
        <begin position="342"/>
        <end position="353"/>
    </location>
</feature>
<dbReference type="SMART" id="SM00443">
    <property type="entry name" value="G_patch"/>
    <property type="match status" value="1"/>
</dbReference>
<accession>A0A9D4Z6I4</accession>
<evidence type="ECO:0000256" key="1">
    <source>
        <dbReference type="ARBA" id="ARBA00004123"/>
    </source>
</evidence>
<evidence type="ECO:0000259" key="6">
    <source>
        <dbReference type="PROSITE" id="PS50174"/>
    </source>
</evidence>
<dbReference type="PANTHER" id="PTHR15818:SF2">
    <property type="entry name" value="G-PATCH DOMAIN AND KOW MOTIFS-CONTAINING PROTEIN"/>
    <property type="match status" value="1"/>
</dbReference>
<proteinExistence type="inferred from homology"/>
<reference evidence="7" key="1">
    <citation type="submission" date="2021-01" db="EMBL/GenBank/DDBJ databases">
        <title>Adiantum capillus-veneris genome.</title>
        <authorList>
            <person name="Fang Y."/>
            <person name="Liao Q."/>
        </authorList>
    </citation>
    <scope>NUCLEOTIDE SEQUENCE</scope>
    <source>
        <strain evidence="7">H3</strain>
        <tissue evidence="7">Leaf</tissue>
    </source>
</reference>
<dbReference type="InterPro" id="IPR014722">
    <property type="entry name" value="Rib_uL2_dom2"/>
</dbReference>
<evidence type="ECO:0000256" key="2">
    <source>
        <dbReference type="ARBA" id="ARBA00010966"/>
    </source>
</evidence>
<dbReference type="CDD" id="cd13153">
    <property type="entry name" value="KOW_GPKOW_B"/>
    <property type="match status" value="1"/>
</dbReference>
<evidence type="ECO:0000256" key="3">
    <source>
        <dbReference type="ARBA" id="ARBA00022737"/>
    </source>
</evidence>
<dbReference type="Gene3D" id="2.30.30.30">
    <property type="match status" value="1"/>
</dbReference>
<sequence>MAEDEARQVDESRMGTEAPPPSDSKAPLKFSFTVSKSSSSSRPPLFSKSKDADANIVEYVEVFDGKGREAQAPVKVIPLPEKSWRPEKRMKNIMVASENIPSTEERFEVETLDAGPQSSVQYGLQLKRKASESAENPREAVVDCDLQRYRDDMAVLPDEMSVDDYENVPVEEFGEALLRGMGWEKDKPIGRNSTTLAQPVVAVRRDGRHGLGAIPAPRPEKVKKFIKPGESRKTKLRVGRIMCVIAGGHAGSRGQIAEISGAYYTVALLESGKRVQVKEGELAEIGSPEEEKAMKKLADLSIDENKGYDDRSQRSFDEGRRNSHTEKEAQRGGHVNPDAGEAFDHRKHDEATRSRHVRSKSREEVDNGNGGRHRSRKDSRDKSHSHEGGKQDTSDECRHEKHKSRRDDSNNEKGDYEVAASRHDQHFCEEKGSRLETREDRSTLDAQHGKNSRTGSKSYSSDVRNKEKDISSGKAVQGGLHAEENFGITERRVESWLARDIRVRIIDRKAYGDRHYLQKACVVDVVSPSLCDIRTDDGGRIIEKVKQEHLETALPKRGGRVLVVGGKYRGQIGRLQERDPEKGMGLVQMEDDSEVLSLDLDHLAEFVGVLHDMEQ</sequence>
<keyword evidence="3" id="KW-0677">Repeat</keyword>
<dbReference type="Proteomes" id="UP000886520">
    <property type="component" value="Chromosome 21"/>
</dbReference>
<dbReference type="GO" id="GO:0000398">
    <property type="term" value="P:mRNA splicing, via spliceosome"/>
    <property type="evidence" value="ECO:0007669"/>
    <property type="project" value="InterPro"/>
</dbReference>
<comment type="caution">
    <text evidence="7">The sequence shown here is derived from an EMBL/GenBank/DDBJ whole genome shotgun (WGS) entry which is preliminary data.</text>
</comment>
<comment type="similarity">
    <text evidence="2">Belongs to the MOS2 family.</text>
</comment>
<feature type="region of interest" description="Disordered" evidence="5">
    <location>
        <begin position="1"/>
        <end position="28"/>
    </location>
</feature>
<keyword evidence="8" id="KW-1185">Reference proteome</keyword>
<evidence type="ECO:0000313" key="7">
    <source>
        <dbReference type="EMBL" id="KAI5062890.1"/>
    </source>
</evidence>
<dbReference type="PANTHER" id="PTHR15818">
    <property type="entry name" value="G PATCH AND KOW-CONTAINING"/>
    <property type="match status" value="1"/>
</dbReference>
<feature type="domain" description="G-patch" evidence="6">
    <location>
        <begin position="170"/>
        <end position="216"/>
    </location>
</feature>
<dbReference type="EMBL" id="JABFUD020000021">
    <property type="protein sequence ID" value="KAI5062890.1"/>
    <property type="molecule type" value="Genomic_DNA"/>
</dbReference>
<feature type="compositionally biased region" description="Polar residues" evidence="5">
    <location>
        <begin position="452"/>
        <end position="462"/>
    </location>
</feature>
<evidence type="ECO:0000256" key="4">
    <source>
        <dbReference type="ARBA" id="ARBA00023242"/>
    </source>
</evidence>
<evidence type="ECO:0000256" key="5">
    <source>
        <dbReference type="SAM" id="MobiDB-lite"/>
    </source>
</evidence>
<dbReference type="InterPro" id="IPR026822">
    <property type="entry name" value="Spp2/MOS2_G-patch"/>
</dbReference>
<dbReference type="InterPro" id="IPR000467">
    <property type="entry name" value="G_patch_dom"/>
</dbReference>
<dbReference type="OrthoDB" id="5577072at2759"/>
<dbReference type="InterPro" id="IPR041994">
    <property type="entry name" value="GPKOW_KOW2"/>
</dbReference>
<organism evidence="7 8">
    <name type="scientific">Adiantum capillus-veneris</name>
    <name type="common">Maidenhair fern</name>
    <dbReference type="NCBI Taxonomy" id="13818"/>
    <lineage>
        <taxon>Eukaryota</taxon>
        <taxon>Viridiplantae</taxon>
        <taxon>Streptophyta</taxon>
        <taxon>Embryophyta</taxon>
        <taxon>Tracheophyta</taxon>
        <taxon>Polypodiopsida</taxon>
        <taxon>Polypodiidae</taxon>
        <taxon>Polypodiales</taxon>
        <taxon>Pteridineae</taxon>
        <taxon>Pteridaceae</taxon>
        <taxon>Vittarioideae</taxon>
        <taxon>Adiantum</taxon>
    </lineage>
</organism>
<dbReference type="AlphaFoldDB" id="A0A9D4Z6I4"/>
<dbReference type="Pfam" id="PF12656">
    <property type="entry name" value="G-patch_2"/>
    <property type="match status" value="1"/>
</dbReference>
<evidence type="ECO:0000313" key="8">
    <source>
        <dbReference type="Proteomes" id="UP000886520"/>
    </source>
</evidence>
<dbReference type="PROSITE" id="PS50174">
    <property type="entry name" value="G_PATCH"/>
    <property type="match status" value="1"/>
</dbReference>
<dbReference type="GO" id="GO:0005681">
    <property type="term" value="C:spliceosomal complex"/>
    <property type="evidence" value="ECO:0007669"/>
    <property type="project" value="TreeGrafter"/>
</dbReference>
<feature type="region of interest" description="Disordered" evidence="5">
    <location>
        <begin position="304"/>
        <end position="476"/>
    </location>
</feature>
<gene>
    <name evidence="7" type="ORF">GOP47_0021437</name>
</gene>
<feature type="compositionally biased region" description="Basic and acidic residues" evidence="5">
    <location>
        <begin position="378"/>
        <end position="443"/>
    </location>
</feature>
<dbReference type="GO" id="GO:0003676">
    <property type="term" value="F:nucleic acid binding"/>
    <property type="evidence" value="ECO:0007669"/>
    <property type="project" value="InterPro"/>
</dbReference>
<comment type="subcellular location">
    <subcellularLocation>
        <location evidence="1">Nucleus</location>
    </subcellularLocation>
</comment>